<dbReference type="GeneID" id="23462011"/>
<dbReference type="RefSeq" id="YP_009119329.1">
    <property type="nucleotide sequence ID" value="NC_026440.1"/>
</dbReference>
<protein>
    <submittedName>
        <fullName evidence="2">Uncharacterized protein</fullName>
    </submittedName>
</protein>
<dbReference type="KEGG" id="vg:23462011"/>
<evidence type="ECO:0000256" key="1">
    <source>
        <dbReference type="SAM" id="MobiDB-lite"/>
    </source>
</evidence>
<feature type="region of interest" description="Disordered" evidence="1">
    <location>
        <begin position="19"/>
        <end position="59"/>
    </location>
</feature>
<organism evidence="2 3">
    <name type="scientific">Pandoravirus inopinatum</name>
    <dbReference type="NCBI Taxonomy" id="1605721"/>
    <lineage>
        <taxon>Viruses</taxon>
        <taxon>Pandoravirus</taxon>
    </lineage>
</organism>
<proteinExistence type="predicted"/>
<feature type="compositionally biased region" description="Basic residues" evidence="1">
    <location>
        <begin position="35"/>
        <end position="52"/>
    </location>
</feature>
<dbReference type="Proteomes" id="UP000202511">
    <property type="component" value="Segment"/>
</dbReference>
<evidence type="ECO:0000313" key="2">
    <source>
        <dbReference type="EMBL" id="AJF97094.1"/>
    </source>
</evidence>
<evidence type="ECO:0000313" key="3">
    <source>
        <dbReference type="Proteomes" id="UP000202511"/>
    </source>
</evidence>
<accession>A0A0B5J0U7</accession>
<dbReference type="EMBL" id="KP136319">
    <property type="protein sequence ID" value="AJF97094.1"/>
    <property type="molecule type" value="Genomic_DNA"/>
</dbReference>
<sequence length="149" mass="15916">MAGGSSLCAQCRRDELGPTHERRPIIVGSPQSDLHRRHTGAAARRASRHGRKASTAATNSLGRSSNVAIFASAAVACQRSILVFCQHSIARGKKKKDLFLASLFPCSASAMAQGKKTQAQEKSEKNQFVLGRAAMALSPMPDAAARQMR</sequence>
<name>A0A0B5J0U7_9VIRU</name>
<reference evidence="2 3" key="1">
    <citation type="journal article" date="2015" name="Parasitol. Res.">
        <title>Viruses in close associations with free-living amoebae.</title>
        <authorList>
            <person name="Scheid P."/>
        </authorList>
    </citation>
    <scope>NUCLEOTIDE SEQUENCE [LARGE SCALE GENOMIC DNA]</scope>
    <source>
        <strain evidence="2">KlaHel</strain>
    </source>
</reference>